<evidence type="ECO:0000256" key="3">
    <source>
        <dbReference type="ARBA" id="ARBA00022692"/>
    </source>
</evidence>
<feature type="transmembrane region" description="Helical" evidence="11">
    <location>
        <begin position="190"/>
        <end position="209"/>
    </location>
</feature>
<dbReference type="AlphaFoldDB" id="A0A4C1ZDT6"/>
<feature type="transmembrane region" description="Helical" evidence="11">
    <location>
        <begin position="115"/>
        <end position="136"/>
    </location>
</feature>
<dbReference type="PANTHER" id="PTHR45695">
    <property type="entry name" value="LEUCOKININ RECEPTOR-RELATED"/>
    <property type="match status" value="1"/>
</dbReference>
<feature type="region of interest" description="Disordered" evidence="10">
    <location>
        <begin position="397"/>
        <end position="429"/>
    </location>
</feature>
<dbReference type="PROSITE" id="PS00237">
    <property type="entry name" value="G_PROTEIN_RECEP_F1_1"/>
    <property type="match status" value="1"/>
</dbReference>
<dbReference type="EMBL" id="BGZK01001769">
    <property type="protein sequence ID" value="GBP85930.1"/>
    <property type="molecule type" value="Genomic_DNA"/>
</dbReference>
<dbReference type="PROSITE" id="PS50262">
    <property type="entry name" value="G_PROTEIN_RECEP_F1_2"/>
    <property type="match status" value="1"/>
</dbReference>
<name>A0A4C1ZDT6_EUMVA</name>
<dbReference type="Proteomes" id="UP000299102">
    <property type="component" value="Unassembled WGS sequence"/>
</dbReference>
<comment type="subcellular location">
    <subcellularLocation>
        <location evidence="1">Membrane</location>
        <topology evidence="1">Multi-pass membrane protein</topology>
    </subcellularLocation>
</comment>
<dbReference type="Pfam" id="PF00001">
    <property type="entry name" value="7tm_1"/>
    <property type="match status" value="1"/>
</dbReference>
<dbReference type="STRING" id="151549.A0A4C1ZDT6"/>
<feature type="transmembrane region" description="Helical" evidence="11">
    <location>
        <begin position="320"/>
        <end position="346"/>
    </location>
</feature>
<evidence type="ECO:0000259" key="12">
    <source>
        <dbReference type="PROSITE" id="PS50262"/>
    </source>
</evidence>
<comment type="similarity">
    <text evidence="2 9">Belongs to the G-protein coupled receptor 1 family.</text>
</comment>
<evidence type="ECO:0000256" key="8">
    <source>
        <dbReference type="ARBA" id="ARBA00023224"/>
    </source>
</evidence>
<feature type="transmembrane region" description="Helical" evidence="11">
    <location>
        <begin position="81"/>
        <end position="103"/>
    </location>
</feature>
<evidence type="ECO:0000256" key="11">
    <source>
        <dbReference type="SAM" id="Phobius"/>
    </source>
</evidence>
<dbReference type="GO" id="GO:0005886">
    <property type="term" value="C:plasma membrane"/>
    <property type="evidence" value="ECO:0007669"/>
    <property type="project" value="TreeGrafter"/>
</dbReference>
<keyword evidence="4 11" id="KW-1133">Transmembrane helix</keyword>
<evidence type="ECO:0000256" key="2">
    <source>
        <dbReference type="ARBA" id="ARBA00010663"/>
    </source>
</evidence>
<feature type="compositionally biased region" description="Pro residues" evidence="10">
    <location>
        <begin position="414"/>
        <end position="423"/>
    </location>
</feature>
<feature type="domain" description="G-protein coupled receptors family 1 profile" evidence="12">
    <location>
        <begin position="94"/>
        <end position="371"/>
    </location>
</feature>
<keyword evidence="7 9" id="KW-0675">Receptor</keyword>
<keyword evidence="6 11" id="KW-0472">Membrane</keyword>
<evidence type="ECO:0000256" key="4">
    <source>
        <dbReference type="ARBA" id="ARBA00022989"/>
    </source>
</evidence>
<feature type="transmembrane region" description="Helical" evidence="11">
    <location>
        <begin position="148"/>
        <end position="169"/>
    </location>
</feature>
<organism evidence="13 14">
    <name type="scientific">Eumeta variegata</name>
    <name type="common">Bagworm moth</name>
    <name type="synonym">Eumeta japonica</name>
    <dbReference type="NCBI Taxonomy" id="151549"/>
    <lineage>
        <taxon>Eukaryota</taxon>
        <taxon>Metazoa</taxon>
        <taxon>Ecdysozoa</taxon>
        <taxon>Arthropoda</taxon>
        <taxon>Hexapoda</taxon>
        <taxon>Insecta</taxon>
        <taxon>Pterygota</taxon>
        <taxon>Neoptera</taxon>
        <taxon>Endopterygota</taxon>
        <taxon>Lepidoptera</taxon>
        <taxon>Glossata</taxon>
        <taxon>Ditrysia</taxon>
        <taxon>Tineoidea</taxon>
        <taxon>Psychidae</taxon>
        <taxon>Oiketicinae</taxon>
        <taxon>Eumeta</taxon>
    </lineage>
</organism>
<evidence type="ECO:0000256" key="9">
    <source>
        <dbReference type="RuleBase" id="RU000688"/>
    </source>
</evidence>
<dbReference type="Gene3D" id="1.20.1070.10">
    <property type="entry name" value="Rhodopsin 7-helix transmembrane proteins"/>
    <property type="match status" value="1"/>
</dbReference>
<proteinExistence type="inferred from homology"/>
<protein>
    <recommendedName>
        <fullName evidence="12">G-protein coupled receptors family 1 profile domain-containing protein</fullName>
    </recommendedName>
</protein>
<feature type="transmembrane region" description="Helical" evidence="11">
    <location>
        <begin position="352"/>
        <end position="374"/>
    </location>
</feature>
<feature type="transmembrane region" description="Helical" evidence="11">
    <location>
        <begin position="12"/>
        <end position="34"/>
    </location>
</feature>
<evidence type="ECO:0000256" key="6">
    <source>
        <dbReference type="ARBA" id="ARBA00023136"/>
    </source>
</evidence>
<dbReference type="InterPro" id="IPR000276">
    <property type="entry name" value="GPCR_Rhodpsn"/>
</dbReference>
<dbReference type="InterPro" id="IPR017452">
    <property type="entry name" value="GPCR_Rhodpsn_7TM"/>
</dbReference>
<evidence type="ECO:0000256" key="10">
    <source>
        <dbReference type="SAM" id="MobiDB-lite"/>
    </source>
</evidence>
<sequence>MAFFFIPERNEALSILFLCVVLFSYVILLFITLARNSRAHIVTQGFGGRGGHGGAGAGAAAMWVNASEAAGAAAANVTPLVVLYVFVILFGIIGNMSLIVALSSAGGGRLRTPQLLSTCAADLLVCAASAPLAAARAATRHQPLPCPLAYYAEAFPVTASTLSLMAMAVDRFLSVRRGRGHGPAPCARPWLAVTTVWLTASVLSAAAAIAPCVPIPALAAAHALAAYCVPAAGVARCHWAVRARLTALSLTARAAHGELPLPVPLMRRPTHVIIVAGVGPRSRRDAVDGGDVRTRRAQPSLLGPQPPTSTLRARRRLGNVLVGIAGVFAACWGPHATLALMGAWGARAPPNIAHYALLLGHMHSALNAATCWVLNRHALAAACAAWRLPQLRVREERPSSTNEAALGAFHPRLARPPPSPRPAPSSFLY</sequence>
<dbReference type="SUPFAM" id="SSF81321">
    <property type="entry name" value="Family A G protein-coupled receptor-like"/>
    <property type="match status" value="1"/>
</dbReference>
<keyword evidence="14" id="KW-1185">Reference proteome</keyword>
<keyword evidence="3 9" id="KW-0812">Transmembrane</keyword>
<evidence type="ECO:0000313" key="13">
    <source>
        <dbReference type="EMBL" id="GBP85930.1"/>
    </source>
</evidence>
<dbReference type="CDD" id="cd00637">
    <property type="entry name" value="7tm_classA_rhodopsin-like"/>
    <property type="match status" value="1"/>
</dbReference>
<dbReference type="PRINTS" id="PR00237">
    <property type="entry name" value="GPCRRHODOPSN"/>
</dbReference>
<feature type="transmembrane region" description="Helical" evidence="11">
    <location>
        <begin position="215"/>
        <end position="235"/>
    </location>
</feature>
<dbReference type="GO" id="GO:0004930">
    <property type="term" value="F:G protein-coupled receptor activity"/>
    <property type="evidence" value="ECO:0007669"/>
    <property type="project" value="UniProtKB-KW"/>
</dbReference>
<evidence type="ECO:0000256" key="5">
    <source>
        <dbReference type="ARBA" id="ARBA00023040"/>
    </source>
</evidence>
<keyword evidence="8 9" id="KW-0807">Transducer</keyword>
<evidence type="ECO:0000256" key="7">
    <source>
        <dbReference type="ARBA" id="ARBA00023170"/>
    </source>
</evidence>
<reference evidence="13 14" key="1">
    <citation type="journal article" date="2019" name="Commun. Biol.">
        <title>The bagworm genome reveals a unique fibroin gene that provides high tensile strength.</title>
        <authorList>
            <person name="Kono N."/>
            <person name="Nakamura H."/>
            <person name="Ohtoshi R."/>
            <person name="Tomita M."/>
            <person name="Numata K."/>
            <person name="Arakawa K."/>
        </authorList>
    </citation>
    <scope>NUCLEOTIDE SEQUENCE [LARGE SCALE GENOMIC DNA]</scope>
</reference>
<dbReference type="PANTHER" id="PTHR45695:SF15">
    <property type="entry name" value="OPSIN RH2"/>
    <property type="match status" value="1"/>
</dbReference>
<keyword evidence="5 9" id="KW-0297">G-protein coupled receptor</keyword>
<evidence type="ECO:0000313" key="14">
    <source>
        <dbReference type="Proteomes" id="UP000299102"/>
    </source>
</evidence>
<gene>
    <name evidence="13" type="ORF">EVAR_65613_1</name>
</gene>
<evidence type="ECO:0000256" key="1">
    <source>
        <dbReference type="ARBA" id="ARBA00004141"/>
    </source>
</evidence>
<accession>A0A4C1ZDT6</accession>
<dbReference type="OrthoDB" id="7787645at2759"/>
<comment type="caution">
    <text evidence="13">The sequence shown here is derived from an EMBL/GenBank/DDBJ whole genome shotgun (WGS) entry which is preliminary data.</text>
</comment>